<dbReference type="InterPro" id="IPR005135">
    <property type="entry name" value="Endo/exonuclease/phosphatase"/>
</dbReference>
<dbReference type="Pfam" id="PF03372">
    <property type="entry name" value="Exo_endo_phos"/>
    <property type="match status" value="1"/>
</dbReference>
<dbReference type="Proteomes" id="UP000261580">
    <property type="component" value="Unassembled WGS sequence"/>
</dbReference>
<name>A0A3Q4HTZ4_NEOBR</name>
<sequence>MKQLLEVGFNLIICGDFNIVTEESDRAATTPSKINCEGTFLAQVCADASLRDLYRVIHPTKIHFTRFDTNVKTRIDRIYISSSIRSQGGH</sequence>
<organism evidence="2 3">
    <name type="scientific">Neolamprologus brichardi</name>
    <name type="common">Fairy cichlid</name>
    <name type="synonym">Lamprologus brichardi</name>
    <dbReference type="NCBI Taxonomy" id="32507"/>
    <lineage>
        <taxon>Eukaryota</taxon>
        <taxon>Metazoa</taxon>
        <taxon>Chordata</taxon>
        <taxon>Craniata</taxon>
        <taxon>Vertebrata</taxon>
        <taxon>Euteleostomi</taxon>
        <taxon>Actinopterygii</taxon>
        <taxon>Neopterygii</taxon>
        <taxon>Teleostei</taxon>
        <taxon>Neoteleostei</taxon>
        <taxon>Acanthomorphata</taxon>
        <taxon>Ovalentaria</taxon>
        <taxon>Cichlomorphae</taxon>
        <taxon>Cichliformes</taxon>
        <taxon>Cichlidae</taxon>
        <taxon>African cichlids</taxon>
        <taxon>Pseudocrenilabrinae</taxon>
        <taxon>Lamprologini</taxon>
        <taxon>Neolamprologus</taxon>
    </lineage>
</organism>
<protein>
    <recommendedName>
        <fullName evidence="1">Endonuclease/exonuclease/phosphatase domain-containing protein</fullName>
    </recommendedName>
</protein>
<feature type="domain" description="Endonuclease/exonuclease/phosphatase" evidence="1">
    <location>
        <begin position="10"/>
        <end position="85"/>
    </location>
</feature>
<dbReference type="OMA" id="TPSKINC"/>
<keyword evidence="3" id="KW-1185">Reference proteome</keyword>
<reference evidence="2" key="1">
    <citation type="submission" date="2025-08" db="UniProtKB">
        <authorList>
            <consortium name="Ensembl"/>
        </authorList>
    </citation>
    <scope>IDENTIFICATION</scope>
</reference>
<dbReference type="GeneTree" id="ENSGT00990000203914"/>
<evidence type="ECO:0000259" key="1">
    <source>
        <dbReference type="Pfam" id="PF03372"/>
    </source>
</evidence>
<accession>A0A3Q4HTZ4</accession>
<proteinExistence type="predicted"/>
<reference evidence="2" key="2">
    <citation type="submission" date="2025-09" db="UniProtKB">
        <authorList>
            <consortium name="Ensembl"/>
        </authorList>
    </citation>
    <scope>IDENTIFICATION</scope>
</reference>
<evidence type="ECO:0000313" key="3">
    <source>
        <dbReference type="Proteomes" id="UP000261580"/>
    </source>
</evidence>
<dbReference type="SUPFAM" id="SSF56219">
    <property type="entry name" value="DNase I-like"/>
    <property type="match status" value="1"/>
</dbReference>
<dbReference type="Ensembl" id="ENSNBRT00000021533.1">
    <property type="protein sequence ID" value="ENSNBRP00000020967.1"/>
    <property type="gene ID" value="ENSNBRG00000016091.1"/>
</dbReference>
<dbReference type="GO" id="GO:0003824">
    <property type="term" value="F:catalytic activity"/>
    <property type="evidence" value="ECO:0007669"/>
    <property type="project" value="InterPro"/>
</dbReference>
<dbReference type="AlphaFoldDB" id="A0A3Q4HTZ4"/>
<dbReference type="Gene3D" id="3.60.10.10">
    <property type="entry name" value="Endonuclease/exonuclease/phosphatase"/>
    <property type="match status" value="1"/>
</dbReference>
<evidence type="ECO:0000313" key="2">
    <source>
        <dbReference type="Ensembl" id="ENSNBRP00000020967.1"/>
    </source>
</evidence>
<dbReference type="InterPro" id="IPR036691">
    <property type="entry name" value="Endo/exonu/phosph_ase_sf"/>
</dbReference>